<protein>
    <recommendedName>
        <fullName evidence="3">SMI1 / KNR4 family protein</fullName>
    </recommendedName>
</protein>
<dbReference type="RefSeq" id="WP_145221086.1">
    <property type="nucleotide sequence ID" value="NZ_CP036269.1"/>
</dbReference>
<evidence type="ECO:0000313" key="1">
    <source>
        <dbReference type="EMBL" id="QDT45075.1"/>
    </source>
</evidence>
<sequence>MFKNAIRDLIQLIPPSNHQSKGEYGHFLNQQLGGPLKLPDDYIDFLNHYSSGAFTEEGYPAWKILDLVTDQGISFSNDFLYVANETCLYAPEIISAVYPTLPGALPWGSYDQGLTFYWWVNGDPNTWEIIVDTRSEPICYQLSMTEFLVAFFSGQLPELLTSSHISEIKIGFMTWDEFYGAK</sequence>
<dbReference type="Proteomes" id="UP000317171">
    <property type="component" value="Chromosome"/>
</dbReference>
<dbReference type="OrthoDB" id="292231at2"/>
<dbReference type="InterPro" id="IPR037883">
    <property type="entry name" value="Knr4/Smi1-like_sf"/>
</dbReference>
<organism evidence="1 2">
    <name type="scientific">Gimesia alba</name>
    <dbReference type="NCBI Taxonomy" id="2527973"/>
    <lineage>
        <taxon>Bacteria</taxon>
        <taxon>Pseudomonadati</taxon>
        <taxon>Planctomycetota</taxon>
        <taxon>Planctomycetia</taxon>
        <taxon>Planctomycetales</taxon>
        <taxon>Planctomycetaceae</taxon>
        <taxon>Gimesia</taxon>
    </lineage>
</organism>
<evidence type="ECO:0008006" key="3">
    <source>
        <dbReference type="Google" id="ProtNLM"/>
    </source>
</evidence>
<dbReference type="AlphaFoldDB" id="A0A517RMG6"/>
<gene>
    <name evidence="1" type="ORF">Pan241w_51930</name>
</gene>
<dbReference type="EMBL" id="CP036269">
    <property type="protein sequence ID" value="QDT45075.1"/>
    <property type="molecule type" value="Genomic_DNA"/>
</dbReference>
<accession>A0A517RMG6</accession>
<evidence type="ECO:0000313" key="2">
    <source>
        <dbReference type="Proteomes" id="UP000317171"/>
    </source>
</evidence>
<proteinExistence type="predicted"/>
<name>A0A517RMG6_9PLAN</name>
<reference evidence="1 2" key="1">
    <citation type="submission" date="2019-02" db="EMBL/GenBank/DDBJ databases">
        <title>Deep-cultivation of Planctomycetes and their phenomic and genomic characterization uncovers novel biology.</title>
        <authorList>
            <person name="Wiegand S."/>
            <person name="Jogler M."/>
            <person name="Boedeker C."/>
            <person name="Pinto D."/>
            <person name="Vollmers J."/>
            <person name="Rivas-Marin E."/>
            <person name="Kohn T."/>
            <person name="Peeters S.H."/>
            <person name="Heuer A."/>
            <person name="Rast P."/>
            <person name="Oberbeckmann S."/>
            <person name="Bunk B."/>
            <person name="Jeske O."/>
            <person name="Meyerdierks A."/>
            <person name="Storesund J.E."/>
            <person name="Kallscheuer N."/>
            <person name="Luecker S."/>
            <person name="Lage O.M."/>
            <person name="Pohl T."/>
            <person name="Merkel B.J."/>
            <person name="Hornburger P."/>
            <person name="Mueller R.-W."/>
            <person name="Bruemmer F."/>
            <person name="Labrenz M."/>
            <person name="Spormann A.M."/>
            <person name="Op den Camp H."/>
            <person name="Overmann J."/>
            <person name="Amann R."/>
            <person name="Jetten M.S.M."/>
            <person name="Mascher T."/>
            <person name="Medema M.H."/>
            <person name="Devos D.P."/>
            <person name="Kaster A.-K."/>
            <person name="Ovreas L."/>
            <person name="Rohde M."/>
            <person name="Galperin M.Y."/>
            <person name="Jogler C."/>
        </authorList>
    </citation>
    <scope>NUCLEOTIDE SEQUENCE [LARGE SCALE GENOMIC DNA]</scope>
    <source>
        <strain evidence="1 2">Pan241w</strain>
    </source>
</reference>
<dbReference type="KEGG" id="gaz:Pan241w_51930"/>
<keyword evidence="2" id="KW-1185">Reference proteome</keyword>
<dbReference type="SUPFAM" id="SSF160631">
    <property type="entry name" value="SMI1/KNR4-like"/>
    <property type="match status" value="1"/>
</dbReference>